<dbReference type="AlphaFoldDB" id="Q16XA4"/>
<dbReference type="HOGENOM" id="CLU_1409858_0_0_1"/>
<reference evidence="2" key="2">
    <citation type="journal article" date="2007" name="Science">
        <title>Genome sequence of Aedes aegypti, a major arbovirus vector.</title>
        <authorList>
            <person name="Nene V."/>
            <person name="Wortman J.R."/>
            <person name="Lawson D."/>
            <person name="Haas B."/>
            <person name="Kodira C."/>
            <person name="Tu Z.J."/>
            <person name="Loftus B."/>
            <person name="Xi Z."/>
            <person name="Megy K."/>
            <person name="Grabherr M."/>
            <person name="Ren Q."/>
            <person name="Zdobnov E.M."/>
            <person name="Lobo N.F."/>
            <person name="Campbell K.S."/>
            <person name="Brown S.E."/>
            <person name="Bonaldo M.F."/>
            <person name="Zhu J."/>
            <person name="Sinkins S.P."/>
            <person name="Hogenkamp D.G."/>
            <person name="Amedeo P."/>
            <person name="Arensburger P."/>
            <person name="Atkinson P.W."/>
            <person name="Bidwell S."/>
            <person name="Biedler J."/>
            <person name="Birney E."/>
            <person name="Bruggner R.V."/>
            <person name="Costas J."/>
            <person name="Coy M.R."/>
            <person name="Crabtree J."/>
            <person name="Crawford M."/>
            <person name="Debruyn B."/>
            <person name="Decaprio D."/>
            <person name="Eiglmeier K."/>
            <person name="Eisenstadt E."/>
            <person name="El-Dorry H."/>
            <person name="Gelbart W.M."/>
            <person name="Gomes S.L."/>
            <person name="Hammond M."/>
            <person name="Hannick L.I."/>
            <person name="Hogan J.R."/>
            <person name="Holmes M.H."/>
            <person name="Jaffe D."/>
            <person name="Johnston J.S."/>
            <person name="Kennedy R.C."/>
            <person name="Koo H."/>
            <person name="Kravitz S."/>
            <person name="Kriventseva E.V."/>
            <person name="Kulp D."/>
            <person name="Labutti K."/>
            <person name="Lee E."/>
            <person name="Li S."/>
            <person name="Lovin D.D."/>
            <person name="Mao C."/>
            <person name="Mauceli E."/>
            <person name="Menck C.F."/>
            <person name="Miller J.R."/>
            <person name="Montgomery P."/>
            <person name="Mori A."/>
            <person name="Nascimento A.L."/>
            <person name="Naveira H.F."/>
            <person name="Nusbaum C."/>
            <person name="O'leary S."/>
            <person name="Orvis J."/>
            <person name="Pertea M."/>
            <person name="Quesneville H."/>
            <person name="Reidenbach K.R."/>
            <person name="Rogers Y.H."/>
            <person name="Roth C.W."/>
            <person name="Schneider J.R."/>
            <person name="Schatz M."/>
            <person name="Shumway M."/>
            <person name="Stanke M."/>
            <person name="Stinson E.O."/>
            <person name="Tubio J.M."/>
            <person name="Vanzee J.P."/>
            <person name="Verjovski-Almeida S."/>
            <person name="Werner D."/>
            <person name="White O."/>
            <person name="Wyder S."/>
            <person name="Zeng Q."/>
            <person name="Zhao Q."/>
            <person name="Zhao Y."/>
            <person name="Hill C.A."/>
            <person name="Raikhel A.S."/>
            <person name="Soares M.B."/>
            <person name="Knudson D.L."/>
            <person name="Lee N.H."/>
            <person name="Galagan J."/>
            <person name="Salzberg S.L."/>
            <person name="Paulsen I.T."/>
            <person name="Dimopoulos G."/>
            <person name="Collins F.H."/>
            <person name="Birren B."/>
            <person name="Fraser-Liggett C.M."/>
            <person name="Severson D.W."/>
        </authorList>
    </citation>
    <scope>NUCLEOTIDE SEQUENCE [LARGE SCALE GENOMIC DNA]</scope>
    <source>
        <strain evidence="2">Liverpool</strain>
    </source>
</reference>
<dbReference type="Proteomes" id="UP000682892">
    <property type="component" value="Unassembled WGS sequence"/>
</dbReference>
<dbReference type="Pfam" id="PF20146">
    <property type="entry name" value="NRF"/>
    <property type="match status" value="1"/>
</dbReference>
<gene>
    <name evidence="2" type="ORF">AaeL_AAEL008957</name>
</gene>
<evidence type="ECO:0000259" key="1">
    <source>
        <dbReference type="SMART" id="SM00703"/>
    </source>
</evidence>
<proteinExistence type="predicted"/>
<reference evidence="2" key="1">
    <citation type="submission" date="2005-10" db="EMBL/GenBank/DDBJ databases">
        <authorList>
            <person name="Loftus B.J."/>
            <person name="Nene V.M."/>
            <person name="Hannick L.I."/>
            <person name="Bidwell S."/>
            <person name="Haas B."/>
            <person name="Amedeo P."/>
            <person name="Orvis J."/>
            <person name="Wortman J.R."/>
            <person name="White O.R."/>
            <person name="Salzberg S."/>
            <person name="Shumway M."/>
            <person name="Koo H."/>
            <person name="Zhao Y."/>
            <person name="Holmes M."/>
            <person name="Miller J."/>
            <person name="Schatz M."/>
            <person name="Pop M."/>
            <person name="Pai G."/>
            <person name="Utterback T."/>
            <person name="Rogers Y.-H."/>
            <person name="Kravitz S."/>
            <person name="Fraser C.M."/>
        </authorList>
    </citation>
    <scope>NUCLEOTIDE SEQUENCE</scope>
    <source>
        <strain evidence="2">Liverpool</strain>
    </source>
</reference>
<dbReference type="SMART" id="SM00703">
    <property type="entry name" value="NRF"/>
    <property type="match status" value="1"/>
</dbReference>
<evidence type="ECO:0000313" key="2">
    <source>
        <dbReference type="EMBL" id="EAT39213.1"/>
    </source>
</evidence>
<dbReference type="EMBL" id="CH477545">
    <property type="protein sequence ID" value="EAT39213.1"/>
    <property type="molecule type" value="Genomic_DNA"/>
</dbReference>
<reference evidence="2" key="3">
    <citation type="submission" date="2012-09" db="EMBL/GenBank/DDBJ databases">
        <authorList>
            <consortium name="VectorBase"/>
        </authorList>
    </citation>
    <scope>NUCLEOTIDE SEQUENCE</scope>
    <source>
        <strain evidence="2">Liverpool</strain>
    </source>
</reference>
<protein>
    <submittedName>
        <fullName evidence="2">AAEL008957-PA</fullName>
    </submittedName>
</protein>
<accession>Q16XA4</accession>
<name>Q16XA4_AEDAE</name>
<feature type="domain" description="Nose resistant-to-fluoxetine protein N-terminal" evidence="1">
    <location>
        <begin position="64"/>
        <end position="179"/>
    </location>
</feature>
<evidence type="ECO:0000313" key="3">
    <source>
        <dbReference type="Proteomes" id="UP000682892"/>
    </source>
</evidence>
<dbReference type="eggNOG" id="KOG3700">
    <property type="taxonomic scope" value="Eukaryota"/>
</dbReference>
<dbReference type="InterPro" id="IPR006621">
    <property type="entry name" value="Nose-resist-to-fluoxetine_N"/>
</dbReference>
<dbReference type="PaxDb" id="7159-AAEL008957-PA"/>
<dbReference type="PhylomeDB" id="Q16XA4"/>
<dbReference type="STRING" id="7159.Q16XA4"/>
<organism evidence="2 3">
    <name type="scientific">Aedes aegypti</name>
    <name type="common">Yellowfever mosquito</name>
    <name type="synonym">Culex aegypti</name>
    <dbReference type="NCBI Taxonomy" id="7159"/>
    <lineage>
        <taxon>Eukaryota</taxon>
        <taxon>Metazoa</taxon>
        <taxon>Ecdysozoa</taxon>
        <taxon>Arthropoda</taxon>
        <taxon>Hexapoda</taxon>
        <taxon>Insecta</taxon>
        <taxon>Pterygota</taxon>
        <taxon>Neoptera</taxon>
        <taxon>Endopterygota</taxon>
        <taxon>Diptera</taxon>
        <taxon>Nematocera</taxon>
        <taxon>Culicoidea</taxon>
        <taxon>Culicidae</taxon>
        <taxon>Culicinae</taxon>
        <taxon>Aedini</taxon>
        <taxon>Aedes</taxon>
        <taxon>Stegomyia</taxon>
    </lineage>
</organism>
<dbReference type="VEuPathDB" id="VectorBase:AAEL008957"/>
<sequence length="193" mass="21954">MWPTWMLPLIVLSNESLPNINNQRRISDGNSELQNVEFSIEEVLMLNRRFVDYLAGIGDQESSVSQCLNTLRQLAQGYLDRQRLGLEWFDSWGKVPSGLYYQNGYAFGNVDQCRAIAQVRMQHCTFIAAFPGDMALFFTGLCVPHSCPPDYVAQIYGEYLSTQSMTLIPLVSQETLCIRDEEIRYDGAMITAM</sequence>